<feature type="chain" id="PRO_5047418707" evidence="2">
    <location>
        <begin position="24"/>
        <end position="103"/>
    </location>
</feature>
<evidence type="ECO:0000313" key="4">
    <source>
        <dbReference type="Proteomes" id="UP001549145"/>
    </source>
</evidence>
<dbReference type="RefSeq" id="WP_238278785.1">
    <property type="nucleotide sequence ID" value="NZ_BPQL01000043.1"/>
</dbReference>
<keyword evidence="1" id="KW-0472">Membrane</keyword>
<accession>A0ABV2L3L7</accession>
<name>A0ABV2L3L7_9HYPH</name>
<evidence type="ECO:0000256" key="2">
    <source>
        <dbReference type="SAM" id="SignalP"/>
    </source>
</evidence>
<keyword evidence="1" id="KW-1133">Transmembrane helix</keyword>
<feature type="signal peptide" evidence="2">
    <location>
        <begin position="1"/>
        <end position="23"/>
    </location>
</feature>
<proteinExistence type="predicted"/>
<keyword evidence="1" id="KW-0812">Transmembrane</keyword>
<evidence type="ECO:0000256" key="1">
    <source>
        <dbReference type="SAM" id="Phobius"/>
    </source>
</evidence>
<reference evidence="3 4" key="1">
    <citation type="submission" date="2024-06" db="EMBL/GenBank/DDBJ databases">
        <title>Genomic Encyclopedia of Type Strains, Phase IV (KMG-IV): sequencing the most valuable type-strain genomes for metagenomic binning, comparative biology and taxonomic classification.</title>
        <authorList>
            <person name="Goeker M."/>
        </authorList>
    </citation>
    <scope>NUCLEOTIDE SEQUENCE [LARGE SCALE GENOMIC DNA]</scope>
    <source>
        <strain evidence="3 4">DSM 21331</strain>
    </source>
</reference>
<dbReference type="EMBL" id="JBEPMM010000004">
    <property type="protein sequence ID" value="MET3692427.1"/>
    <property type="molecule type" value="Genomic_DNA"/>
</dbReference>
<keyword evidence="4" id="KW-1185">Reference proteome</keyword>
<organism evidence="3 4">
    <name type="scientific">Methylobacterium goesingense</name>
    <dbReference type="NCBI Taxonomy" id="243690"/>
    <lineage>
        <taxon>Bacteria</taxon>
        <taxon>Pseudomonadati</taxon>
        <taxon>Pseudomonadota</taxon>
        <taxon>Alphaproteobacteria</taxon>
        <taxon>Hyphomicrobiales</taxon>
        <taxon>Methylobacteriaceae</taxon>
        <taxon>Methylobacterium</taxon>
    </lineage>
</organism>
<protein>
    <submittedName>
        <fullName evidence="3">Uncharacterized protein</fullName>
    </submittedName>
</protein>
<keyword evidence="2" id="KW-0732">Signal</keyword>
<dbReference type="Proteomes" id="UP001549145">
    <property type="component" value="Unassembled WGS sequence"/>
</dbReference>
<evidence type="ECO:0000313" key="3">
    <source>
        <dbReference type="EMBL" id="MET3692427.1"/>
    </source>
</evidence>
<sequence length="103" mass="10818">MRTPVRIFAAAAIALAVGVAVMAHDRQIGAEWAVSAEQIADAQAYGKPGVEIAPGRMVVEPLPSEQAARLPLKWVLLGLAAGAAVLVGTGRRRASPEKPRRSR</sequence>
<feature type="transmembrane region" description="Helical" evidence="1">
    <location>
        <begin position="72"/>
        <end position="90"/>
    </location>
</feature>
<comment type="caution">
    <text evidence="3">The sequence shown here is derived from an EMBL/GenBank/DDBJ whole genome shotgun (WGS) entry which is preliminary data.</text>
</comment>
<gene>
    <name evidence="3" type="ORF">ABID43_001963</name>
</gene>